<dbReference type="Gene3D" id="3.30.54.20">
    <property type="match status" value="1"/>
</dbReference>
<evidence type="ECO:0000256" key="1">
    <source>
        <dbReference type="ARBA" id="ARBA00008226"/>
    </source>
</evidence>
<dbReference type="AlphaFoldDB" id="A0A3S9V408"/>
<dbReference type="GO" id="GO:0006435">
    <property type="term" value="P:threonyl-tRNA aminoacylation"/>
    <property type="evidence" value="ECO:0007669"/>
    <property type="project" value="UniProtKB-UniRule"/>
</dbReference>
<dbReference type="KEGG" id="plut:EI981_24645"/>
<dbReference type="InterPro" id="IPR006195">
    <property type="entry name" value="aa-tRNA-synth_II"/>
</dbReference>
<evidence type="ECO:0000256" key="7">
    <source>
        <dbReference type="ARBA" id="ARBA00022833"/>
    </source>
</evidence>
<dbReference type="Gene3D" id="3.40.50.800">
    <property type="entry name" value="Anticodon-binding domain"/>
    <property type="match status" value="1"/>
</dbReference>
<dbReference type="InterPro" id="IPR047246">
    <property type="entry name" value="ThrRS_anticodon"/>
</dbReference>
<feature type="domain" description="Aminoacyl-transfer RNA synthetases class-II family profile" evidence="14">
    <location>
        <begin position="252"/>
        <end position="517"/>
    </location>
</feature>
<keyword evidence="3 13" id="KW-0820">tRNA-binding</keyword>
<dbReference type="CDD" id="cd00771">
    <property type="entry name" value="ThrRS_core"/>
    <property type="match status" value="1"/>
</dbReference>
<comment type="catalytic activity">
    <reaction evidence="12 13">
        <text>tRNA(Thr) + L-threonine + ATP = L-threonyl-tRNA(Thr) + AMP + diphosphate + H(+)</text>
        <dbReference type="Rhea" id="RHEA:24624"/>
        <dbReference type="Rhea" id="RHEA-COMP:9670"/>
        <dbReference type="Rhea" id="RHEA-COMP:9704"/>
        <dbReference type="ChEBI" id="CHEBI:15378"/>
        <dbReference type="ChEBI" id="CHEBI:30616"/>
        <dbReference type="ChEBI" id="CHEBI:33019"/>
        <dbReference type="ChEBI" id="CHEBI:57926"/>
        <dbReference type="ChEBI" id="CHEBI:78442"/>
        <dbReference type="ChEBI" id="CHEBI:78534"/>
        <dbReference type="ChEBI" id="CHEBI:456215"/>
        <dbReference type="EC" id="6.1.1.3"/>
    </reaction>
</comment>
<dbReference type="InterPro" id="IPR004154">
    <property type="entry name" value="Anticodon-bd"/>
</dbReference>
<dbReference type="InterPro" id="IPR033728">
    <property type="entry name" value="ThrRS_core"/>
</dbReference>
<comment type="subcellular location">
    <subcellularLocation>
        <location evidence="13">Cytoplasm</location>
    </subcellularLocation>
</comment>
<keyword evidence="7 13" id="KW-0862">Zinc</keyword>
<keyword evidence="4 13" id="KW-0436">Ligase</keyword>
<evidence type="ECO:0000256" key="12">
    <source>
        <dbReference type="ARBA" id="ARBA00049515"/>
    </source>
</evidence>
<dbReference type="OrthoDB" id="9802304at2"/>
<comment type="cofactor">
    <cofactor evidence="13">
        <name>Zn(2+)</name>
        <dbReference type="ChEBI" id="CHEBI:29105"/>
    </cofactor>
    <text evidence="13">Binds 1 zinc ion per subunit.</text>
</comment>
<comment type="subunit">
    <text evidence="13">Homodimer.</text>
</comment>
<dbReference type="InterPro" id="IPR002320">
    <property type="entry name" value="Thr-tRNA-ligase_IIa"/>
</dbReference>
<name>A0A3S9V408_9BACL</name>
<dbReference type="EC" id="6.1.1.3" evidence="13"/>
<dbReference type="Pfam" id="PF00587">
    <property type="entry name" value="tRNA-synt_2b"/>
    <property type="match status" value="1"/>
</dbReference>
<evidence type="ECO:0000256" key="4">
    <source>
        <dbReference type="ARBA" id="ARBA00022598"/>
    </source>
</evidence>
<dbReference type="FunFam" id="3.40.50.800:FF:000001">
    <property type="entry name" value="Threonine--tRNA ligase"/>
    <property type="match status" value="1"/>
</dbReference>
<dbReference type="HAMAP" id="MF_00184">
    <property type="entry name" value="Thr_tRNA_synth"/>
    <property type="match status" value="1"/>
</dbReference>
<keyword evidence="9 13" id="KW-0694">RNA-binding</keyword>
<reference evidence="16" key="1">
    <citation type="submission" date="2018-12" db="EMBL/GenBank/DDBJ databases">
        <title>Complete genome sequence of Paenibacillus sp. MBLB1234.</title>
        <authorList>
            <person name="Nam Y.-D."/>
            <person name="Kang J."/>
            <person name="Chung W.-H."/>
            <person name="Park Y.S."/>
        </authorList>
    </citation>
    <scope>NUCLEOTIDE SEQUENCE [LARGE SCALE GENOMIC DNA]</scope>
    <source>
        <strain evidence="16">MBLB1234</strain>
    </source>
</reference>
<evidence type="ECO:0000256" key="9">
    <source>
        <dbReference type="ARBA" id="ARBA00022884"/>
    </source>
</evidence>
<comment type="caution">
    <text evidence="13">Lacks conserved residue(s) required for the propagation of feature annotation.</text>
</comment>
<dbReference type="GO" id="GO:0000049">
    <property type="term" value="F:tRNA binding"/>
    <property type="evidence" value="ECO:0007669"/>
    <property type="project" value="UniProtKB-KW"/>
</dbReference>
<evidence type="ECO:0000256" key="3">
    <source>
        <dbReference type="ARBA" id="ARBA00022555"/>
    </source>
</evidence>
<keyword evidence="16" id="KW-1185">Reference proteome</keyword>
<evidence type="ECO:0000256" key="8">
    <source>
        <dbReference type="ARBA" id="ARBA00022840"/>
    </source>
</evidence>
<dbReference type="PROSITE" id="PS50862">
    <property type="entry name" value="AA_TRNA_LIGASE_II"/>
    <property type="match status" value="1"/>
</dbReference>
<dbReference type="Proteomes" id="UP000270678">
    <property type="component" value="Chromosome"/>
</dbReference>
<feature type="binding site" evidence="13">
    <location>
        <position position="494"/>
    </location>
    <ligand>
        <name>Zn(2+)</name>
        <dbReference type="ChEBI" id="CHEBI:29105"/>
        <note>catalytic</note>
    </ligand>
</feature>
<dbReference type="InterPro" id="IPR045864">
    <property type="entry name" value="aa-tRNA-synth_II/BPL/LPL"/>
</dbReference>
<dbReference type="Gene3D" id="3.30.930.10">
    <property type="entry name" value="Bira Bifunctional Protein, Domain 2"/>
    <property type="match status" value="1"/>
</dbReference>
<keyword evidence="11 13" id="KW-0030">Aminoacyl-tRNA synthetase</keyword>
<dbReference type="PANTHER" id="PTHR11451">
    <property type="entry name" value="THREONINE-TRNA LIGASE"/>
    <property type="match status" value="1"/>
</dbReference>
<dbReference type="SUPFAM" id="SSF55681">
    <property type="entry name" value="Class II aaRS and biotin synthetases"/>
    <property type="match status" value="1"/>
</dbReference>
<dbReference type="InterPro" id="IPR002314">
    <property type="entry name" value="aa-tRNA-synt_IIb"/>
</dbReference>
<evidence type="ECO:0000256" key="10">
    <source>
        <dbReference type="ARBA" id="ARBA00022917"/>
    </source>
</evidence>
<evidence type="ECO:0000256" key="6">
    <source>
        <dbReference type="ARBA" id="ARBA00022741"/>
    </source>
</evidence>
<organism evidence="15 16">
    <name type="scientific">Paenibacillus lutimineralis</name>
    <dbReference type="NCBI Taxonomy" id="2707005"/>
    <lineage>
        <taxon>Bacteria</taxon>
        <taxon>Bacillati</taxon>
        <taxon>Bacillota</taxon>
        <taxon>Bacilli</taxon>
        <taxon>Bacillales</taxon>
        <taxon>Paenibacillaceae</taxon>
        <taxon>Paenibacillus</taxon>
    </lineage>
</organism>
<proteinExistence type="inferred from homology"/>
<dbReference type="GO" id="GO:0005524">
    <property type="term" value="F:ATP binding"/>
    <property type="evidence" value="ECO:0007669"/>
    <property type="project" value="UniProtKB-UniRule"/>
</dbReference>
<evidence type="ECO:0000259" key="14">
    <source>
        <dbReference type="PROSITE" id="PS50862"/>
    </source>
</evidence>
<dbReference type="SUPFAM" id="SSF55186">
    <property type="entry name" value="ThrRS/AlaRS common domain"/>
    <property type="match status" value="1"/>
</dbReference>
<dbReference type="GO" id="GO:0016740">
    <property type="term" value="F:transferase activity"/>
    <property type="evidence" value="ECO:0007669"/>
    <property type="project" value="UniProtKB-ARBA"/>
</dbReference>
<keyword evidence="2 13" id="KW-0963">Cytoplasm</keyword>
<evidence type="ECO:0000256" key="5">
    <source>
        <dbReference type="ARBA" id="ARBA00022723"/>
    </source>
</evidence>
<evidence type="ECO:0000313" key="15">
    <source>
        <dbReference type="EMBL" id="AZS17303.1"/>
    </source>
</evidence>
<dbReference type="PRINTS" id="PR01047">
    <property type="entry name" value="TRNASYNTHTHR"/>
</dbReference>
<evidence type="ECO:0000256" key="11">
    <source>
        <dbReference type="ARBA" id="ARBA00023146"/>
    </source>
</evidence>
<comment type="similarity">
    <text evidence="1 13">Belongs to the class-II aminoacyl-tRNA synthetase family.</text>
</comment>
<dbReference type="NCBIfam" id="TIGR00418">
    <property type="entry name" value="thrS"/>
    <property type="match status" value="1"/>
</dbReference>
<gene>
    <name evidence="13 15" type="primary">thrS</name>
    <name evidence="15" type="ORF">EI981_24645</name>
</gene>
<dbReference type="Gene3D" id="3.30.980.10">
    <property type="entry name" value="Threonyl-trna Synthetase, Chain A, domain 2"/>
    <property type="match status" value="1"/>
</dbReference>
<keyword evidence="8 13" id="KW-0067">ATP-binding</keyword>
<dbReference type="InterPro" id="IPR036621">
    <property type="entry name" value="Anticodon-bd_dom_sf"/>
</dbReference>
<dbReference type="PANTHER" id="PTHR11451:SF44">
    <property type="entry name" value="THREONINE--TRNA LIGASE, CHLOROPLASTIC_MITOCHONDRIAL 2"/>
    <property type="match status" value="1"/>
</dbReference>
<feature type="binding site" evidence="13">
    <location>
        <position position="369"/>
    </location>
    <ligand>
        <name>Zn(2+)</name>
        <dbReference type="ChEBI" id="CHEBI:29105"/>
        <note>catalytic</note>
    </ligand>
</feature>
<dbReference type="SUPFAM" id="SSF52954">
    <property type="entry name" value="Class II aaRS ABD-related"/>
    <property type="match status" value="1"/>
</dbReference>
<keyword evidence="5 13" id="KW-0479">Metal-binding</keyword>
<dbReference type="GO" id="GO:0046872">
    <property type="term" value="F:metal ion binding"/>
    <property type="evidence" value="ECO:0007669"/>
    <property type="project" value="UniProtKB-KW"/>
</dbReference>
<dbReference type="GO" id="GO:0140096">
    <property type="term" value="F:catalytic activity, acting on a protein"/>
    <property type="evidence" value="ECO:0007669"/>
    <property type="project" value="UniProtKB-ARBA"/>
</dbReference>
<dbReference type="EMBL" id="CP034346">
    <property type="protein sequence ID" value="AZS17303.1"/>
    <property type="molecule type" value="Genomic_DNA"/>
</dbReference>
<dbReference type="CDD" id="cd00860">
    <property type="entry name" value="ThrRS_anticodon"/>
    <property type="match status" value="1"/>
</dbReference>
<accession>A0A3S9V408</accession>
<evidence type="ECO:0000256" key="13">
    <source>
        <dbReference type="HAMAP-Rule" id="MF_00184"/>
    </source>
</evidence>
<dbReference type="Pfam" id="PF03129">
    <property type="entry name" value="HGTP_anticodon"/>
    <property type="match status" value="1"/>
</dbReference>
<dbReference type="GO" id="GO:0004829">
    <property type="term" value="F:threonine-tRNA ligase activity"/>
    <property type="evidence" value="ECO:0007669"/>
    <property type="project" value="UniProtKB-UniRule"/>
</dbReference>
<dbReference type="GO" id="GO:0005737">
    <property type="term" value="C:cytoplasm"/>
    <property type="evidence" value="ECO:0007669"/>
    <property type="project" value="UniProtKB-SubCell"/>
</dbReference>
<evidence type="ECO:0000256" key="2">
    <source>
        <dbReference type="ARBA" id="ARBA00022490"/>
    </source>
</evidence>
<dbReference type="InterPro" id="IPR018163">
    <property type="entry name" value="Thr/Ala-tRNA-synth_IIc_edit"/>
</dbReference>
<keyword evidence="10 13" id="KW-0648">Protein biosynthesis</keyword>
<sequence length="620" mass="71339">MGGTTSALVPMRTVRSFVHITINFRSDIEMCSPISKQVLGRRYAAMLMARAIQHKIQGVRLGMFADTSQGFYYDFDAASPISEEDVAEIEQDMKQLAAQDEPANCRHCSRGEAIKLFEAKGEHWKVEWLKEGAMEEPVVIFEQGGYMDILPWGCAADSGEHNEELDQSAVRDLLRSKPFFKLLNVSGAYWQGDSQKPMLQRIYGVAFASKRELDEYLKWQEEAQKRDHRKLGKQLQLFMFADEAPGMPFYLPKGTVLRNELESLSREYLLKYGYEEVRTPFMMDRHMWEQSGHWDHYRDNMYFSELDHHHFAVKPMNCPGHMLMYKNSLHSYKDLPIRYAEFGQVHRHEFSGALNGLFRVRTFCQDDAHIFVAPEQIEAEIMHTIDLIKEIYEIFGFEYSLELSTRPLDSMGSDEQWEAAEAALLKVLEASGLKYNLNPEDGAFYGPKIDFHIKDALNRSHQCGTIQLDFQMPEKFGLSYVDEQNIKQTPVVIHRAIYGSIDRFLGILIEHYAGAFPIWLAPVHAIVIPVAEAHAAYANEMRERLIDAGIRADVDSRDEKLGYRIREAQMQKIPYMLIVGDAEIAAGNVQVRAYGQKEQEQYEPYAFISMMKGKINERAQ</sequence>
<keyword evidence="6 13" id="KW-0547">Nucleotide-binding</keyword>
<evidence type="ECO:0000313" key="16">
    <source>
        <dbReference type="Proteomes" id="UP000270678"/>
    </source>
</evidence>
<feature type="binding site" evidence="13">
    <location>
        <position position="318"/>
    </location>
    <ligand>
        <name>Zn(2+)</name>
        <dbReference type="ChEBI" id="CHEBI:29105"/>
        <note>catalytic</note>
    </ligand>
</feature>
<dbReference type="FunFam" id="3.30.930.10:FF:000002">
    <property type="entry name" value="Threonine--tRNA ligase"/>
    <property type="match status" value="1"/>
</dbReference>
<protein>
    <recommendedName>
        <fullName evidence="13">Threonine--tRNA ligase</fullName>
        <ecNumber evidence="13">6.1.1.3</ecNumber>
    </recommendedName>
    <alternativeName>
        <fullName evidence="13">Threonyl-tRNA synthetase</fullName>
        <shortName evidence="13">ThrRS</shortName>
    </alternativeName>
</protein>